<name>A0A0P8DV69_9EURY</name>
<evidence type="ECO:0008006" key="3">
    <source>
        <dbReference type="Google" id="ProtNLM"/>
    </source>
</evidence>
<accession>A0A0P8DV69</accession>
<dbReference type="EMBL" id="LKCM01000366">
    <property type="protein sequence ID" value="KPQ41380.1"/>
    <property type="molecule type" value="Genomic_DNA"/>
</dbReference>
<evidence type="ECO:0000313" key="1">
    <source>
        <dbReference type="EMBL" id="KPQ41380.1"/>
    </source>
</evidence>
<protein>
    <recommendedName>
        <fullName evidence="3">Poly(3-hydroxyalkanoate) polymerase subunit PhaE</fullName>
    </recommendedName>
</protein>
<comment type="caution">
    <text evidence="1">The sequence shown here is derived from an EMBL/GenBank/DDBJ whole genome shotgun (WGS) entry which is preliminary data.</text>
</comment>
<reference evidence="1 2" key="1">
    <citation type="submission" date="2015-09" db="EMBL/GenBank/DDBJ databases">
        <title>A metagenomics-based metabolic model of nitrate-dependent anaerobic oxidation of methane by Methanoperedens-like archaea.</title>
        <authorList>
            <person name="Arshad A."/>
            <person name="Speth D.R."/>
            <person name="De Graaf R.M."/>
            <person name="Op Den Camp H.J."/>
            <person name="Jetten M.S."/>
            <person name="Welte C.U."/>
        </authorList>
    </citation>
    <scope>NUCLEOTIDE SEQUENCE [LARGE SCALE GENOMIC DNA]</scope>
</reference>
<dbReference type="AlphaFoldDB" id="A0A0P8DV69"/>
<organism evidence="1 2">
    <name type="scientific">Candidatus Methanoperedens nitratireducens</name>
    <dbReference type="NCBI Taxonomy" id="1392998"/>
    <lineage>
        <taxon>Archaea</taxon>
        <taxon>Methanobacteriati</taxon>
        <taxon>Methanobacteriota</taxon>
        <taxon>Stenosarchaea group</taxon>
        <taxon>Methanomicrobia</taxon>
        <taxon>Methanosarcinales</taxon>
        <taxon>ANME-2 cluster</taxon>
        <taxon>Candidatus Methanoperedentaceae</taxon>
        <taxon>Candidatus Methanoperedens</taxon>
    </lineage>
</organism>
<proteinExistence type="predicted"/>
<dbReference type="Proteomes" id="UP000050360">
    <property type="component" value="Unassembled WGS sequence"/>
</dbReference>
<evidence type="ECO:0000313" key="2">
    <source>
        <dbReference type="Proteomes" id="UP000050360"/>
    </source>
</evidence>
<gene>
    <name evidence="1" type="ORF">MPEBLZ_04062</name>
</gene>
<sequence>MNLNQIIEEKRDIFKTGELFEKLLVSAEESNKLYRSWIIDLEENSRVTREALNGEPDPAKYKEVYDLWIKSYGKIFDELLTLPLRQNIKEIFENLTGTPDFYLDILVRISKQWKDSFTLIYAPWIESIPELSAKSAQISRGNASPEAYKEFYALWLNTFQESYGGLFDIKSAKPSKEIFEGFVQSANTNLNLYNSWIATLEKLSLKARELSKQTADTETKKEYYNLWAKTYEKAIDNFFDNTPAVSPFKEILEPVKNAAKIYADTFTSISNIWGKSYSESAVAV</sequence>